<keyword evidence="1" id="KW-0472">Membrane</keyword>
<dbReference type="InterPro" id="IPR002656">
    <property type="entry name" value="Acyl_transf_3_dom"/>
</dbReference>
<dbReference type="EMBL" id="JAVRBK010000006">
    <property type="protein sequence ID" value="KAK5642260.1"/>
    <property type="molecule type" value="Genomic_DNA"/>
</dbReference>
<evidence type="ECO:0000313" key="4">
    <source>
        <dbReference type="Proteomes" id="UP001329430"/>
    </source>
</evidence>
<feature type="transmembrane region" description="Helical" evidence="1">
    <location>
        <begin position="525"/>
        <end position="548"/>
    </location>
</feature>
<feature type="transmembrane region" description="Helical" evidence="1">
    <location>
        <begin position="447"/>
        <end position="467"/>
    </location>
</feature>
<accession>A0AAN7ZDP3</accession>
<dbReference type="InterPro" id="IPR006621">
    <property type="entry name" value="Nose-resist-to-fluoxetine_N"/>
</dbReference>
<name>A0AAN7ZDP3_9COLE</name>
<reference evidence="3 4" key="1">
    <citation type="journal article" date="2024" name="Insects">
        <title>An Improved Chromosome-Level Genome Assembly of the Firefly Pyrocoelia pectoralis.</title>
        <authorList>
            <person name="Fu X."/>
            <person name="Meyer-Rochow V.B."/>
            <person name="Ballantyne L."/>
            <person name="Zhu X."/>
        </authorList>
    </citation>
    <scope>NUCLEOTIDE SEQUENCE [LARGE SCALE GENOMIC DNA]</scope>
    <source>
        <strain evidence="3">XCY_ONT2</strain>
    </source>
</reference>
<dbReference type="SMART" id="SM00703">
    <property type="entry name" value="NRF"/>
    <property type="match status" value="1"/>
</dbReference>
<protein>
    <recommendedName>
        <fullName evidence="2">Nose resistant-to-fluoxetine protein N-terminal domain-containing protein</fullName>
    </recommendedName>
</protein>
<dbReference type="AlphaFoldDB" id="A0AAN7ZDP3"/>
<feature type="transmembrane region" description="Helical" evidence="1">
    <location>
        <begin position="380"/>
        <end position="399"/>
    </location>
</feature>
<dbReference type="Pfam" id="PF01757">
    <property type="entry name" value="Acyl_transf_3"/>
    <property type="match status" value="1"/>
</dbReference>
<proteinExistence type="predicted"/>
<dbReference type="Proteomes" id="UP001329430">
    <property type="component" value="Chromosome 6"/>
</dbReference>
<evidence type="ECO:0000256" key="1">
    <source>
        <dbReference type="SAM" id="Phobius"/>
    </source>
</evidence>
<dbReference type="Pfam" id="PF20146">
    <property type="entry name" value="NRF"/>
    <property type="match status" value="1"/>
</dbReference>
<feature type="transmembrane region" description="Helical" evidence="1">
    <location>
        <begin position="406"/>
        <end position="427"/>
    </location>
</feature>
<comment type="caution">
    <text evidence="3">The sequence shown here is derived from an EMBL/GenBank/DDBJ whole genome shotgun (WGS) entry which is preliminary data.</text>
</comment>
<feature type="domain" description="Nose resistant-to-fluoxetine protein N-terminal" evidence="2">
    <location>
        <begin position="35"/>
        <end position="164"/>
    </location>
</feature>
<organism evidence="3 4">
    <name type="scientific">Pyrocoelia pectoralis</name>
    <dbReference type="NCBI Taxonomy" id="417401"/>
    <lineage>
        <taxon>Eukaryota</taxon>
        <taxon>Metazoa</taxon>
        <taxon>Ecdysozoa</taxon>
        <taxon>Arthropoda</taxon>
        <taxon>Hexapoda</taxon>
        <taxon>Insecta</taxon>
        <taxon>Pterygota</taxon>
        <taxon>Neoptera</taxon>
        <taxon>Endopterygota</taxon>
        <taxon>Coleoptera</taxon>
        <taxon>Polyphaga</taxon>
        <taxon>Elateriformia</taxon>
        <taxon>Elateroidea</taxon>
        <taxon>Lampyridae</taxon>
        <taxon>Lampyrinae</taxon>
        <taxon>Pyrocoelia</taxon>
    </lineage>
</organism>
<keyword evidence="1" id="KW-1133">Transmembrane helix</keyword>
<keyword evidence="4" id="KW-1185">Reference proteome</keyword>
<sequence length="647" mass="74082">MVTTKYFGEHFVILSSPTLLSRSIKWYLSQETTLTDNCRMQLIDFTSSLNKGRRWALEMYDAMGKLPAGILNGNFIEMGSFDQCINIDEIRNDSTRLIGKYCLGHLSIPSEYIKQTEQLPNYVEVPTQMHFSVCFPNSCSAADIEEIANGIELNLTLTDEVCQTKETQVQITAGGWVTLGISVVILILMIASTIYELTWKGSQPHWALKSFSVRTNGKLIFDIAKPDPNQVSCIYGLRTITMMGVISFHVYYQRFSQPITNSYYISYWKRQIKNLPLYNPILIVDVFFLISGFLVSYMFLQKSSRGYKFNFISHYLGRYLRVTPPVLVILLFELTWFEYIGSGPIWNSLYDEINVCRTYWWSYLLYIQNWTSGTCLPPTWYLSVDFQLFIFSPFLLIPLKRWPKATLVATSCLTLLSLLTTFVMVWINKTQGILSGITVFTSIYYSFFLPTRASAWLIGFMLGYIIFETNRGQGKTVLKKRLVIPLFVAAVIVIIVCIFGTYHIFIAPYNRVETTMCLTLTRPAFAISLGYIVYCCHLGYIGVVNTFLSNPLFEVLSRLSFNVYLIHYFVVQYNISSIRVAPFVNNFTFMINDIPGVTFLSLIIAVLLSLSVELPAQHFVNFLVKRIQEMGLSKSSKSSDKSFTLLK</sequence>
<gene>
    <name evidence="3" type="ORF">RI129_008427</name>
</gene>
<dbReference type="PANTHER" id="PTHR11161">
    <property type="entry name" value="O-ACYLTRANSFERASE"/>
    <property type="match status" value="1"/>
</dbReference>
<feature type="transmembrane region" description="Helical" evidence="1">
    <location>
        <begin position="277"/>
        <end position="299"/>
    </location>
</feature>
<keyword evidence="1" id="KW-0812">Transmembrane</keyword>
<feature type="transmembrane region" description="Helical" evidence="1">
    <location>
        <begin position="173"/>
        <end position="195"/>
    </location>
</feature>
<feature type="transmembrane region" description="Helical" evidence="1">
    <location>
        <begin position="555"/>
        <end position="575"/>
    </location>
</feature>
<evidence type="ECO:0000313" key="3">
    <source>
        <dbReference type="EMBL" id="KAK5642260.1"/>
    </source>
</evidence>
<dbReference type="GO" id="GO:0016747">
    <property type="term" value="F:acyltransferase activity, transferring groups other than amino-acyl groups"/>
    <property type="evidence" value="ECO:0007669"/>
    <property type="project" value="InterPro"/>
</dbReference>
<feature type="transmembrane region" description="Helical" evidence="1">
    <location>
        <begin position="595"/>
        <end position="616"/>
    </location>
</feature>
<dbReference type="InterPro" id="IPR052728">
    <property type="entry name" value="O2_lipid_transport_reg"/>
</dbReference>
<evidence type="ECO:0000259" key="2">
    <source>
        <dbReference type="SMART" id="SM00703"/>
    </source>
</evidence>
<feature type="transmembrane region" description="Helical" evidence="1">
    <location>
        <begin position="482"/>
        <end position="505"/>
    </location>
</feature>
<dbReference type="PANTHER" id="PTHR11161:SF0">
    <property type="entry name" value="O-ACYLTRANSFERASE LIKE PROTEIN"/>
    <property type="match status" value="1"/>
</dbReference>
<feature type="transmembrane region" description="Helical" evidence="1">
    <location>
        <begin position="319"/>
        <end position="337"/>
    </location>
</feature>